<evidence type="ECO:0000256" key="1">
    <source>
        <dbReference type="ARBA" id="ARBA00004635"/>
    </source>
</evidence>
<proteinExistence type="predicted"/>
<dbReference type="SMART" id="SM00271">
    <property type="entry name" value="DnaJ"/>
    <property type="match status" value="1"/>
</dbReference>
<dbReference type="CDD" id="cd06257">
    <property type="entry name" value="DnaJ"/>
    <property type="match status" value="1"/>
</dbReference>
<keyword evidence="3" id="KW-0564">Palmitate</keyword>
<dbReference type="Gene3D" id="1.10.287.110">
    <property type="entry name" value="DnaJ domain"/>
    <property type="match status" value="1"/>
</dbReference>
<evidence type="ECO:0000256" key="2">
    <source>
        <dbReference type="ARBA" id="ARBA00023136"/>
    </source>
</evidence>
<evidence type="ECO:0000256" key="5">
    <source>
        <dbReference type="ARBA" id="ARBA00023288"/>
    </source>
</evidence>
<dbReference type="PANTHER" id="PTHR44027">
    <property type="entry name" value="DNAJ HOMOLOG SUBFAMILY C MEMBER 5 HOMOLOG"/>
    <property type="match status" value="1"/>
</dbReference>
<dbReference type="Proteomes" id="UP000249203">
    <property type="component" value="Unassembled WGS sequence"/>
</dbReference>
<feature type="compositionally biased region" description="Basic and acidic residues" evidence="6">
    <location>
        <begin position="15"/>
        <end position="46"/>
    </location>
</feature>
<feature type="region of interest" description="Disordered" evidence="6">
    <location>
        <begin position="14"/>
        <end position="49"/>
    </location>
</feature>
<comment type="caution">
    <text evidence="8">The sequence shown here is derived from an EMBL/GenBank/DDBJ whole genome shotgun (WGS) entry which is preliminary data.</text>
</comment>
<keyword evidence="2" id="KW-0472">Membrane</keyword>
<dbReference type="PROSITE" id="PS50076">
    <property type="entry name" value="DNAJ_2"/>
    <property type="match status" value="1"/>
</dbReference>
<evidence type="ECO:0000256" key="4">
    <source>
        <dbReference type="ARBA" id="ARBA00023186"/>
    </source>
</evidence>
<gene>
    <name evidence="8" type="ORF">B0I24_106143</name>
    <name evidence="9" type="ORF">CWE07_08420</name>
</gene>
<evidence type="ECO:0000313" key="9">
    <source>
        <dbReference type="EMBL" id="RUO24681.1"/>
    </source>
</evidence>
<dbReference type="PRINTS" id="PR00625">
    <property type="entry name" value="JDOMAIN"/>
</dbReference>
<dbReference type="Proteomes" id="UP000287865">
    <property type="component" value="Unassembled WGS sequence"/>
</dbReference>
<dbReference type="GO" id="GO:0016020">
    <property type="term" value="C:membrane"/>
    <property type="evidence" value="ECO:0007669"/>
    <property type="project" value="UniProtKB-SubCell"/>
</dbReference>
<keyword evidence="5" id="KW-0449">Lipoprotein</keyword>
<keyword evidence="4" id="KW-0143">Chaperone</keyword>
<evidence type="ECO:0000256" key="6">
    <source>
        <dbReference type="SAM" id="MobiDB-lite"/>
    </source>
</evidence>
<evidence type="ECO:0000313" key="8">
    <source>
        <dbReference type="EMBL" id="RAJ97080.1"/>
    </source>
</evidence>
<feature type="domain" description="J" evidence="7">
    <location>
        <begin position="378"/>
        <end position="444"/>
    </location>
</feature>
<dbReference type="AlphaFoldDB" id="A0A327WX56"/>
<evidence type="ECO:0000256" key="3">
    <source>
        <dbReference type="ARBA" id="ARBA00023139"/>
    </source>
</evidence>
<dbReference type="SUPFAM" id="SSF46565">
    <property type="entry name" value="Chaperone J-domain"/>
    <property type="match status" value="1"/>
</dbReference>
<keyword evidence="11" id="KW-1185">Reference proteome</keyword>
<organism evidence="8 10">
    <name type="scientific">Aliidiomarina maris</name>
    <dbReference type="NCBI Taxonomy" id="531312"/>
    <lineage>
        <taxon>Bacteria</taxon>
        <taxon>Pseudomonadati</taxon>
        <taxon>Pseudomonadota</taxon>
        <taxon>Gammaproteobacteria</taxon>
        <taxon>Alteromonadales</taxon>
        <taxon>Idiomarinaceae</taxon>
        <taxon>Aliidiomarina</taxon>
    </lineage>
</organism>
<dbReference type="InterPro" id="IPR001623">
    <property type="entry name" value="DnaJ_domain"/>
</dbReference>
<dbReference type="RefSeq" id="WP_111569443.1">
    <property type="nucleotide sequence ID" value="NZ_PIPK01000006.1"/>
</dbReference>
<comment type="subcellular location">
    <subcellularLocation>
        <location evidence="1">Membrane</location>
        <topology evidence="1">Lipid-anchor</topology>
    </subcellularLocation>
</comment>
<sequence length="630" mass="71528">MSFFSKIFRKRRFPKAQDSKELDRVESESKRTAGRRERPDELDWSHAEYIPLPPSPHKWEVDGRDEFQREYDHPSIGPVFRAGFKKQHTKVVKLANDLSPEQRQGKVGDVIAKAYVKLILQRMKSGQLVAAAKQCVEMFERVPEYVKDVDRRRFNRILKDIEKAGKKHDFEPVDVANPSSLPLFTVSKDTAWDLIGERKLKSDERPNPAFIIAAIDTKGTWLLDRTGASSDRSEAKSVLRRIDRRGCLVDEKTLPHDVYRTGTGTAGTGIAIMDSNGQLYVYDVELRTVIESNLREDPRVVEHFKSIDTNYWGEFKSQVRAVDVSPEGDRYLFTLADEAWCCALDGSTVWGLVMPLKEGWKRVVGRSQRFGVAQEVEEALQLFGLSLPVDPADIKRQYRKVALSHHPDRNTNDPTATEKMKALNRAFEVLTGVDPNTLAYEESDVTYFARSAPDHVVELDGFRLEMTITGGVPQDWVYMASFSADGGAYLATYSGKVILVSPEGRPKVVYDIGICPSEIVNIGRYTYFLTSTRLYVLEDDTKLAGFLDVFQQGRLLVTKAGFGLLTDKRLQWFTPAGIKAGELNVRDPIRAIHAVDNGVIVQLGNIKLKFRGFRYESYRVLRCKRKFRVD</sequence>
<evidence type="ECO:0000313" key="10">
    <source>
        <dbReference type="Proteomes" id="UP000249203"/>
    </source>
</evidence>
<dbReference type="InterPro" id="IPR051434">
    <property type="entry name" value="DnaJ_C_subfamily_member5"/>
</dbReference>
<name>A0A327WX56_9GAMM</name>
<accession>A0A327WX56</accession>
<dbReference type="InterPro" id="IPR036869">
    <property type="entry name" value="J_dom_sf"/>
</dbReference>
<evidence type="ECO:0000259" key="7">
    <source>
        <dbReference type="PROSITE" id="PS50076"/>
    </source>
</evidence>
<reference evidence="8 10" key="2">
    <citation type="submission" date="2018-06" db="EMBL/GenBank/DDBJ databases">
        <title>Genomic Encyclopedia of Type Strains, Phase III (KMG-III): the genomes of soil and plant-associated and newly described type strains.</title>
        <authorList>
            <person name="Whitman W."/>
        </authorList>
    </citation>
    <scope>NUCLEOTIDE SEQUENCE [LARGE SCALE GENOMIC DNA]</scope>
    <source>
        <strain evidence="8 10">CGMCC 1.15366</strain>
    </source>
</reference>
<dbReference type="OrthoDB" id="9779889at2"/>
<dbReference type="SUPFAM" id="SSF101898">
    <property type="entry name" value="NHL repeat"/>
    <property type="match status" value="1"/>
</dbReference>
<dbReference type="EMBL" id="PIPK01000006">
    <property type="protein sequence ID" value="RUO24681.1"/>
    <property type="molecule type" value="Genomic_DNA"/>
</dbReference>
<protein>
    <submittedName>
        <fullName evidence="8">DnaJ-like protein</fullName>
    </submittedName>
</protein>
<evidence type="ECO:0000313" key="11">
    <source>
        <dbReference type="Proteomes" id="UP000287865"/>
    </source>
</evidence>
<dbReference type="Pfam" id="PF00226">
    <property type="entry name" value="DnaJ"/>
    <property type="match status" value="1"/>
</dbReference>
<reference evidence="9 11" key="1">
    <citation type="journal article" date="2018" name="Front. Microbiol.">
        <title>Genome-Based Analysis Reveals the Taxonomy and Diversity of the Family Idiomarinaceae.</title>
        <authorList>
            <person name="Liu Y."/>
            <person name="Lai Q."/>
            <person name="Shao Z."/>
        </authorList>
    </citation>
    <scope>NUCLEOTIDE SEQUENCE [LARGE SCALE GENOMIC DNA]</scope>
    <source>
        <strain evidence="9 11">CF12-14</strain>
    </source>
</reference>
<dbReference type="PANTHER" id="PTHR44027:SF7">
    <property type="entry name" value="DNAJ HOMOLOG SUBFAMILY C MEMBER 5 HOMOLOG"/>
    <property type="match status" value="1"/>
</dbReference>
<dbReference type="EMBL" id="QLMD01000006">
    <property type="protein sequence ID" value="RAJ97080.1"/>
    <property type="molecule type" value="Genomic_DNA"/>
</dbReference>
<dbReference type="GO" id="GO:0005737">
    <property type="term" value="C:cytoplasm"/>
    <property type="evidence" value="ECO:0007669"/>
    <property type="project" value="UniProtKB-ARBA"/>
</dbReference>